<proteinExistence type="predicted"/>
<keyword evidence="2" id="KW-1185">Reference proteome</keyword>
<organism evidence="1 2">
    <name type="scientific">Dermacentor silvarum</name>
    <name type="common">Tick</name>
    <dbReference type="NCBI Taxonomy" id="543639"/>
    <lineage>
        <taxon>Eukaryota</taxon>
        <taxon>Metazoa</taxon>
        <taxon>Ecdysozoa</taxon>
        <taxon>Arthropoda</taxon>
        <taxon>Chelicerata</taxon>
        <taxon>Arachnida</taxon>
        <taxon>Acari</taxon>
        <taxon>Parasitiformes</taxon>
        <taxon>Ixodida</taxon>
        <taxon>Ixodoidea</taxon>
        <taxon>Ixodidae</taxon>
        <taxon>Rhipicephalinae</taxon>
        <taxon>Dermacentor</taxon>
    </lineage>
</organism>
<sequence length="274" mass="29757">MTCYCCHGPRPCLLSRPLPVRGPMQRHMAATMREAHHHTLPRGCVGARFIEPARAPLRESPDPLFPGGHCGAHLEGKPSSAPSSSTTMTAATWQDKPSSPNIFSRKTNNLHGMSDAFSSEEENDYAEVNPAYRLPDRTTVASTQEEAMVVMQCVQLHLGGTGAPQPLLPMGTLVTALYRHRDWICVQTPHGVRGFVRHGSCAPLGTLLAPNTGRRQSSATSRDLTLRRNLAHHGGSHNAARVADKLFLEKNIDVWASDQSMASRLVDAADTSSV</sequence>
<comment type="caution">
    <text evidence="1">The sequence shown here is derived from an EMBL/GenBank/DDBJ whole genome shotgun (WGS) entry which is preliminary data.</text>
</comment>
<evidence type="ECO:0000313" key="2">
    <source>
        <dbReference type="Proteomes" id="UP000821865"/>
    </source>
</evidence>
<name>A0ACB8D338_DERSI</name>
<accession>A0ACB8D338</accession>
<gene>
    <name evidence="1" type="ORF">HPB49_005034</name>
</gene>
<evidence type="ECO:0000313" key="1">
    <source>
        <dbReference type="EMBL" id="KAH7958778.1"/>
    </source>
</evidence>
<protein>
    <submittedName>
        <fullName evidence="1">Uncharacterized protein</fullName>
    </submittedName>
</protein>
<dbReference type="Proteomes" id="UP000821865">
    <property type="component" value="Chromosome 3"/>
</dbReference>
<dbReference type="EMBL" id="CM023472">
    <property type="protein sequence ID" value="KAH7958778.1"/>
    <property type="molecule type" value="Genomic_DNA"/>
</dbReference>
<reference evidence="1" key="1">
    <citation type="submission" date="2020-05" db="EMBL/GenBank/DDBJ databases">
        <title>Large-scale comparative analyses of tick genomes elucidate their genetic diversity and vector capacities.</title>
        <authorList>
            <person name="Jia N."/>
            <person name="Wang J."/>
            <person name="Shi W."/>
            <person name="Du L."/>
            <person name="Sun Y."/>
            <person name="Zhan W."/>
            <person name="Jiang J."/>
            <person name="Wang Q."/>
            <person name="Zhang B."/>
            <person name="Ji P."/>
            <person name="Sakyi L.B."/>
            <person name="Cui X."/>
            <person name="Yuan T."/>
            <person name="Jiang B."/>
            <person name="Yang W."/>
            <person name="Lam T.T.-Y."/>
            <person name="Chang Q."/>
            <person name="Ding S."/>
            <person name="Wang X."/>
            <person name="Zhu J."/>
            <person name="Ruan X."/>
            <person name="Zhao L."/>
            <person name="Wei J."/>
            <person name="Que T."/>
            <person name="Du C."/>
            <person name="Cheng J."/>
            <person name="Dai P."/>
            <person name="Han X."/>
            <person name="Huang E."/>
            <person name="Gao Y."/>
            <person name="Liu J."/>
            <person name="Shao H."/>
            <person name="Ye R."/>
            <person name="Li L."/>
            <person name="Wei W."/>
            <person name="Wang X."/>
            <person name="Wang C."/>
            <person name="Yang T."/>
            <person name="Huo Q."/>
            <person name="Li W."/>
            <person name="Guo W."/>
            <person name="Chen H."/>
            <person name="Zhou L."/>
            <person name="Ni X."/>
            <person name="Tian J."/>
            <person name="Zhou Y."/>
            <person name="Sheng Y."/>
            <person name="Liu T."/>
            <person name="Pan Y."/>
            <person name="Xia L."/>
            <person name="Li J."/>
            <person name="Zhao F."/>
            <person name="Cao W."/>
        </authorList>
    </citation>
    <scope>NUCLEOTIDE SEQUENCE</scope>
    <source>
        <strain evidence="1">Dsil-2018</strain>
    </source>
</reference>